<dbReference type="PANTHER" id="PTHR30026">
    <property type="entry name" value="OUTER MEMBRANE PROTEIN TOLC"/>
    <property type="match status" value="1"/>
</dbReference>
<dbReference type="GO" id="GO:0015288">
    <property type="term" value="F:porin activity"/>
    <property type="evidence" value="ECO:0007669"/>
    <property type="project" value="TreeGrafter"/>
</dbReference>
<evidence type="ECO:0000256" key="4">
    <source>
        <dbReference type="ARBA" id="ARBA00022452"/>
    </source>
</evidence>
<protein>
    <submittedName>
        <fullName evidence="9">TolC family protein</fullName>
    </submittedName>
</protein>
<feature type="signal peptide" evidence="8">
    <location>
        <begin position="1"/>
        <end position="24"/>
    </location>
</feature>
<keyword evidence="7" id="KW-0998">Cell outer membrane</keyword>
<dbReference type="InterPro" id="IPR051906">
    <property type="entry name" value="TolC-like"/>
</dbReference>
<gene>
    <name evidence="9" type="ORF">F0P94_18290</name>
</gene>
<reference evidence="9 10" key="1">
    <citation type="submission" date="2019-09" db="EMBL/GenBank/DDBJ databases">
        <title>Genome sequence of Adhaeribacter sp. M2.</title>
        <authorList>
            <person name="Srinivasan S."/>
        </authorList>
    </citation>
    <scope>NUCLEOTIDE SEQUENCE [LARGE SCALE GENOMIC DNA]</scope>
    <source>
        <strain evidence="9 10">M2</strain>
    </source>
</reference>
<evidence type="ECO:0000313" key="9">
    <source>
        <dbReference type="EMBL" id="KAA9325179.1"/>
    </source>
</evidence>
<name>A0A5N1IIR1_9BACT</name>
<evidence type="ECO:0000256" key="6">
    <source>
        <dbReference type="ARBA" id="ARBA00023136"/>
    </source>
</evidence>
<dbReference type="EMBL" id="VTWT01000013">
    <property type="protein sequence ID" value="KAA9325179.1"/>
    <property type="molecule type" value="Genomic_DNA"/>
</dbReference>
<dbReference type="GO" id="GO:0015562">
    <property type="term" value="F:efflux transmembrane transporter activity"/>
    <property type="evidence" value="ECO:0007669"/>
    <property type="project" value="InterPro"/>
</dbReference>
<organism evidence="9 10">
    <name type="scientific">Adhaeribacter soli</name>
    <dbReference type="NCBI Taxonomy" id="2607655"/>
    <lineage>
        <taxon>Bacteria</taxon>
        <taxon>Pseudomonadati</taxon>
        <taxon>Bacteroidota</taxon>
        <taxon>Cytophagia</taxon>
        <taxon>Cytophagales</taxon>
        <taxon>Hymenobacteraceae</taxon>
        <taxon>Adhaeribacter</taxon>
    </lineage>
</organism>
<dbReference type="Proteomes" id="UP000326570">
    <property type="component" value="Unassembled WGS sequence"/>
</dbReference>
<evidence type="ECO:0000256" key="2">
    <source>
        <dbReference type="ARBA" id="ARBA00007613"/>
    </source>
</evidence>
<proteinExistence type="inferred from homology"/>
<dbReference type="Pfam" id="PF02321">
    <property type="entry name" value="OEP"/>
    <property type="match status" value="2"/>
</dbReference>
<comment type="similarity">
    <text evidence="2">Belongs to the outer membrane factor (OMF) (TC 1.B.17) family.</text>
</comment>
<dbReference type="SUPFAM" id="SSF56954">
    <property type="entry name" value="Outer membrane efflux proteins (OEP)"/>
    <property type="match status" value="1"/>
</dbReference>
<evidence type="ECO:0000256" key="1">
    <source>
        <dbReference type="ARBA" id="ARBA00004442"/>
    </source>
</evidence>
<dbReference type="GO" id="GO:0009279">
    <property type="term" value="C:cell outer membrane"/>
    <property type="evidence" value="ECO:0007669"/>
    <property type="project" value="UniProtKB-SubCell"/>
</dbReference>
<keyword evidence="10" id="KW-1185">Reference proteome</keyword>
<comment type="subcellular location">
    <subcellularLocation>
        <location evidence="1">Cell outer membrane</location>
    </subcellularLocation>
</comment>
<dbReference type="PANTHER" id="PTHR30026:SF20">
    <property type="entry name" value="OUTER MEMBRANE PROTEIN TOLC"/>
    <property type="match status" value="1"/>
</dbReference>
<evidence type="ECO:0000256" key="8">
    <source>
        <dbReference type="SAM" id="SignalP"/>
    </source>
</evidence>
<evidence type="ECO:0000256" key="5">
    <source>
        <dbReference type="ARBA" id="ARBA00022692"/>
    </source>
</evidence>
<dbReference type="RefSeq" id="WP_150905779.1">
    <property type="nucleotide sequence ID" value="NZ_VTWT01000013.1"/>
</dbReference>
<keyword evidence="4" id="KW-1134">Transmembrane beta strand</keyword>
<dbReference type="AlphaFoldDB" id="A0A5N1IIR1"/>
<keyword evidence="8" id="KW-0732">Signal</keyword>
<accession>A0A5N1IIR1</accession>
<keyword evidence="5" id="KW-0812">Transmembrane</keyword>
<keyword evidence="6" id="KW-0472">Membrane</keyword>
<keyword evidence="3" id="KW-0813">Transport</keyword>
<sequence>MFRIPKKCLIVAALVVAGYLPAQAQSEGGSNRWSLQKSIDHALSNNLQLKLSALNTEVSRINASEARNELLPSLNANASQNFNFGRSIDPFENTFVNQTIRSNSFSLSSNVTLFSGLQLQNSIRQARYNQQASQADLQRAQDDMVLNLITAYMQILFNDELLTTSKLVLDNTREQLTRTQKLYKAGSVPETNVLEIEAQIASDELAVLNAQNNKDIAELNLMQLLDIQDKKNFEIEKPNLQDPDQSVINFDAESVYTTAQMTKPEIRAADLRIKSAMKGVDVARGAYYPRLTLNGSISSGYSSSRLIPVTTNTFMQEVGQVNVDGTNYPITAPVTIPVYGTYAFSKQFSDNISQAISLNLTIPIFNKMQARYAVSRSMLGLKEAELNSKIVRNELRKRIEQAYADAQASQKKFIAAKKQLAAFEKTYRNAEIRYANGIMNNTDFSVSKNNFTKAQSDIIQAKYDYIFKLKILDYYQDKPLTF</sequence>
<dbReference type="GO" id="GO:1990281">
    <property type="term" value="C:efflux pump complex"/>
    <property type="evidence" value="ECO:0007669"/>
    <property type="project" value="TreeGrafter"/>
</dbReference>
<evidence type="ECO:0000313" key="10">
    <source>
        <dbReference type="Proteomes" id="UP000326570"/>
    </source>
</evidence>
<comment type="caution">
    <text evidence="9">The sequence shown here is derived from an EMBL/GenBank/DDBJ whole genome shotgun (WGS) entry which is preliminary data.</text>
</comment>
<evidence type="ECO:0000256" key="3">
    <source>
        <dbReference type="ARBA" id="ARBA00022448"/>
    </source>
</evidence>
<dbReference type="Gene3D" id="1.20.1600.10">
    <property type="entry name" value="Outer membrane efflux proteins (OEP)"/>
    <property type="match status" value="1"/>
</dbReference>
<feature type="chain" id="PRO_5024797303" evidence="8">
    <location>
        <begin position="25"/>
        <end position="482"/>
    </location>
</feature>
<dbReference type="InterPro" id="IPR003423">
    <property type="entry name" value="OMP_efflux"/>
</dbReference>
<evidence type="ECO:0000256" key="7">
    <source>
        <dbReference type="ARBA" id="ARBA00023237"/>
    </source>
</evidence>